<dbReference type="PROSITE" id="PS00678">
    <property type="entry name" value="WD_REPEATS_1"/>
    <property type="match status" value="1"/>
</dbReference>
<evidence type="ECO:0000256" key="22">
    <source>
        <dbReference type="ARBA" id="ARBA00023239"/>
    </source>
</evidence>
<dbReference type="GO" id="GO:0004640">
    <property type="term" value="F:phosphoribosylanthranilate isomerase activity"/>
    <property type="evidence" value="ECO:0007669"/>
    <property type="project" value="UniProtKB-EC"/>
</dbReference>
<dbReference type="UniPathway" id="UPA00035">
    <property type="reaction ID" value="UER00040"/>
</dbReference>
<dbReference type="EC" id="4.1.1.48" evidence="9"/>
<dbReference type="GO" id="GO:0005576">
    <property type="term" value="C:extracellular region"/>
    <property type="evidence" value="ECO:0007669"/>
    <property type="project" value="TreeGrafter"/>
</dbReference>
<dbReference type="InterPro" id="IPR001240">
    <property type="entry name" value="PRAI_dom"/>
</dbReference>
<evidence type="ECO:0000313" key="32">
    <source>
        <dbReference type="Proteomes" id="UP000242875"/>
    </source>
</evidence>
<keyword evidence="32" id="KW-1185">Reference proteome</keyword>
<dbReference type="PROSITE" id="PS50082">
    <property type="entry name" value="WD_REPEATS_2"/>
    <property type="match status" value="1"/>
</dbReference>
<dbReference type="InterPro" id="IPR006221">
    <property type="entry name" value="TrpG/PapA_dom"/>
</dbReference>
<evidence type="ECO:0000256" key="6">
    <source>
        <dbReference type="ARBA" id="ARBA00004873"/>
    </source>
</evidence>
<evidence type="ECO:0000256" key="12">
    <source>
        <dbReference type="ARBA" id="ARBA00022574"/>
    </source>
</evidence>
<gene>
    <name evidence="31" type="ORF">BZG36_02088</name>
</gene>
<feature type="compositionally biased region" description="Low complexity" evidence="29">
    <location>
        <begin position="1658"/>
        <end position="1678"/>
    </location>
</feature>
<comment type="catalytic activity">
    <reaction evidence="2">
        <text>1-(2-carboxyphenylamino)-1-deoxy-D-ribulose 5-phosphate + H(+) = (1S,2R)-1-C-(indol-3-yl)glycerol 3-phosphate + CO2 + H2O</text>
        <dbReference type="Rhea" id="RHEA:23476"/>
        <dbReference type="ChEBI" id="CHEBI:15377"/>
        <dbReference type="ChEBI" id="CHEBI:15378"/>
        <dbReference type="ChEBI" id="CHEBI:16526"/>
        <dbReference type="ChEBI" id="CHEBI:58613"/>
        <dbReference type="ChEBI" id="CHEBI:58866"/>
        <dbReference type="EC" id="4.1.1.48"/>
    </reaction>
</comment>
<dbReference type="EC" id="5.3.1.24" evidence="10"/>
<evidence type="ECO:0000256" key="3">
    <source>
        <dbReference type="ARBA" id="ARBA00003272"/>
    </source>
</evidence>
<dbReference type="Pfam" id="PF00218">
    <property type="entry name" value="IGPS"/>
    <property type="match status" value="1"/>
</dbReference>
<evidence type="ECO:0000256" key="11">
    <source>
        <dbReference type="ARBA" id="ARBA00018819"/>
    </source>
</evidence>
<feature type="compositionally biased region" description="Polar residues" evidence="29">
    <location>
        <begin position="1918"/>
        <end position="1931"/>
    </location>
</feature>
<evidence type="ECO:0000256" key="17">
    <source>
        <dbReference type="ARBA" id="ARBA00023015"/>
    </source>
</evidence>
<evidence type="ECO:0000256" key="19">
    <source>
        <dbReference type="ARBA" id="ARBA00023141"/>
    </source>
</evidence>
<dbReference type="SUPFAM" id="SSF46785">
    <property type="entry name" value="Winged helix' DNA-binding domain"/>
    <property type="match status" value="1"/>
</dbReference>
<keyword evidence="12 27" id="KW-0853">WD repeat</keyword>
<organism evidence="31 32">
    <name type="scientific">Bifiguratus adelaidae</name>
    <dbReference type="NCBI Taxonomy" id="1938954"/>
    <lineage>
        <taxon>Eukaryota</taxon>
        <taxon>Fungi</taxon>
        <taxon>Fungi incertae sedis</taxon>
        <taxon>Mucoromycota</taxon>
        <taxon>Mucoromycotina</taxon>
        <taxon>Endogonomycetes</taxon>
        <taxon>Endogonales</taxon>
        <taxon>Endogonales incertae sedis</taxon>
        <taxon>Bifiguratus</taxon>
    </lineage>
</organism>
<dbReference type="Pfam" id="PF00697">
    <property type="entry name" value="PRAI"/>
    <property type="match status" value="1"/>
</dbReference>
<dbReference type="CDD" id="cd01743">
    <property type="entry name" value="GATase1_Anthranilate_Synthase"/>
    <property type="match status" value="1"/>
</dbReference>
<dbReference type="SUPFAM" id="SSF50978">
    <property type="entry name" value="WD40 repeat-like"/>
    <property type="match status" value="1"/>
</dbReference>
<evidence type="ECO:0000256" key="5">
    <source>
        <dbReference type="ARBA" id="ARBA00004696"/>
    </source>
</evidence>
<dbReference type="Gene3D" id="1.10.10.10">
    <property type="entry name" value="Winged helix-like DNA-binding domain superfamily/Winged helix DNA-binding domain"/>
    <property type="match status" value="1"/>
</dbReference>
<dbReference type="GO" id="GO:0004049">
    <property type="term" value="F:anthranilate synthase activity"/>
    <property type="evidence" value="ECO:0007669"/>
    <property type="project" value="UniProtKB-EC"/>
</dbReference>
<evidence type="ECO:0000256" key="18">
    <source>
        <dbReference type="ARBA" id="ARBA00023125"/>
    </source>
</evidence>
<comment type="catalytic activity">
    <reaction evidence="1">
        <text>N-(5-phospho-beta-D-ribosyl)anthranilate = 1-(2-carboxyphenylamino)-1-deoxy-D-ribulose 5-phosphate</text>
        <dbReference type="Rhea" id="RHEA:21540"/>
        <dbReference type="ChEBI" id="CHEBI:18277"/>
        <dbReference type="ChEBI" id="CHEBI:58613"/>
        <dbReference type="EC" id="5.3.1.24"/>
    </reaction>
</comment>
<reference evidence="31 32" key="1">
    <citation type="journal article" date="2017" name="Mycologia">
        <title>Bifiguratus adelaidae, gen. et sp. nov., a new member of Mucoromycotina in endophytic and soil-dwelling habitats.</title>
        <authorList>
            <person name="Torres-Cruz T.J."/>
            <person name="Billingsley Tobias T.L."/>
            <person name="Almatruk M."/>
            <person name="Hesse C."/>
            <person name="Kuske C.R."/>
            <person name="Desiro A."/>
            <person name="Benucci G.M."/>
            <person name="Bonito G."/>
            <person name="Stajich J.E."/>
            <person name="Dunlap C."/>
            <person name="Arnold A.E."/>
            <person name="Porras-Alfaro A."/>
        </authorList>
    </citation>
    <scope>NUCLEOTIDE SEQUENCE [LARGE SCALE GENOMIC DNA]</scope>
    <source>
        <strain evidence="31 32">AZ0501</strain>
    </source>
</reference>
<dbReference type="GO" id="GO:0042759">
    <property type="term" value="P:long-chain fatty acid biosynthetic process"/>
    <property type="evidence" value="ECO:0007669"/>
    <property type="project" value="TreeGrafter"/>
</dbReference>
<name>A0A261Y3M1_9FUNG</name>
<feature type="binding site" evidence="26">
    <location>
        <position position="586"/>
    </location>
    <ligand>
        <name>Zn(2+)</name>
        <dbReference type="ChEBI" id="CHEBI:29105"/>
    </ligand>
</feature>
<dbReference type="Pfam" id="PF00117">
    <property type="entry name" value="GATase"/>
    <property type="match status" value="1"/>
</dbReference>
<dbReference type="OrthoDB" id="524799at2759"/>
<dbReference type="CDD" id="cd00331">
    <property type="entry name" value="IGPS"/>
    <property type="match status" value="1"/>
</dbReference>
<feature type="region of interest" description="Disordered" evidence="29">
    <location>
        <begin position="1653"/>
        <end position="1691"/>
    </location>
</feature>
<evidence type="ECO:0000256" key="26">
    <source>
        <dbReference type="PIRSR" id="PIRSR606823-2"/>
    </source>
</evidence>
<comment type="pathway">
    <text evidence="5">Amino-acid biosynthesis; L-tryptophan biosynthesis; L-tryptophan from chorismate: step 4/5.</text>
</comment>
<feature type="binding site" evidence="26">
    <location>
        <position position="615"/>
    </location>
    <ligand>
        <name>Zn(2+)</name>
        <dbReference type="ChEBI" id="CHEBI:29105"/>
    </ligand>
</feature>
<keyword evidence="18 28" id="KW-0238">DNA-binding</keyword>
<evidence type="ECO:0000256" key="23">
    <source>
        <dbReference type="ARBA" id="ARBA00023268"/>
    </source>
</evidence>
<dbReference type="PRINTS" id="PR00096">
    <property type="entry name" value="GATASE"/>
</dbReference>
<evidence type="ECO:0000256" key="28">
    <source>
        <dbReference type="RuleBase" id="RU003796"/>
    </source>
</evidence>
<keyword evidence="14" id="KW-0677">Repeat</keyword>
<dbReference type="FunFam" id="3.20.20.70:FF:000136">
    <property type="entry name" value="Multifunctional tryptophan biosynthesis protein"/>
    <property type="match status" value="1"/>
</dbReference>
<feature type="region of interest" description="Disordered" evidence="29">
    <location>
        <begin position="1888"/>
        <end position="1939"/>
    </location>
</feature>
<feature type="domain" description="E2F/DP family winged-helix DNA-binding" evidence="30">
    <location>
        <begin position="1589"/>
        <end position="1654"/>
    </location>
</feature>
<dbReference type="InterPro" id="IPR011060">
    <property type="entry name" value="RibuloseP-bd_barrel"/>
</dbReference>
<evidence type="ECO:0000259" key="30">
    <source>
        <dbReference type="SMART" id="SM01372"/>
    </source>
</evidence>
<keyword evidence="23" id="KW-0511">Multifunctional enzyme</keyword>
<dbReference type="GO" id="GO:0046512">
    <property type="term" value="P:sphingosine biosynthetic process"/>
    <property type="evidence" value="ECO:0007669"/>
    <property type="project" value="TreeGrafter"/>
</dbReference>
<dbReference type="InterPro" id="IPR015943">
    <property type="entry name" value="WD40/YVTN_repeat-like_dom_sf"/>
</dbReference>
<dbReference type="InterPro" id="IPR019775">
    <property type="entry name" value="WD40_repeat_CS"/>
</dbReference>
<evidence type="ECO:0000256" key="9">
    <source>
        <dbReference type="ARBA" id="ARBA00012362"/>
    </source>
</evidence>
<dbReference type="GO" id="GO:0005829">
    <property type="term" value="C:cytosol"/>
    <property type="evidence" value="ECO:0007669"/>
    <property type="project" value="UniProtKB-ARBA"/>
</dbReference>
<keyword evidence="19" id="KW-0057">Aromatic amino acid biosynthesis</keyword>
<dbReference type="FunFam" id="3.40.50.880:FF:000031">
    <property type="entry name" value="Multifunctional tryptophan biosynthesis protein"/>
    <property type="match status" value="1"/>
</dbReference>
<dbReference type="InterPro" id="IPR036388">
    <property type="entry name" value="WH-like_DNA-bd_sf"/>
</dbReference>
<dbReference type="GO" id="GO:0005634">
    <property type="term" value="C:nucleus"/>
    <property type="evidence" value="ECO:0007669"/>
    <property type="project" value="UniProtKB-SubCell"/>
</dbReference>
<dbReference type="HAMAP" id="MF_00135">
    <property type="entry name" value="PRAI"/>
    <property type="match status" value="1"/>
</dbReference>
<dbReference type="Gene3D" id="3.40.50.880">
    <property type="match status" value="1"/>
</dbReference>
<dbReference type="GO" id="GO:0005667">
    <property type="term" value="C:transcription regulator complex"/>
    <property type="evidence" value="ECO:0007669"/>
    <property type="project" value="InterPro"/>
</dbReference>
<dbReference type="SMART" id="SM01372">
    <property type="entry name" value="E2F_TDP"/>
    <property type="match status" value="1"/>
</dbReference>
<dbReference type="GO" id="GO:0046514">
    <property type="term" value="P:ceramide catabolic process"/>
    <property type="evidence" value="ECO:0007669"/>
    <property type="project" value="InterPro"/>
</dbReference>
<keyword evidence="15" id="KW-0822">Tryptophan biosynthesis</keyword>
<evidence type="ECO:0000256" key="8">
    <source>
        <dbReference type="ARBA" id="ARBA00012266"/>
    </source>
</evidence>
<evidence type="ECO:0000256" key="4">
    <source>
        <dbReference type="ARBA" id="ARBA00004664"/>
    </source>
</evidence>
<feature type="repeat" description="WD" evidence="27">
    <location>
        <begin position="1974"/>
        <end position="2007"/>
    </location>
</feature>
<dbReference type="HAMAP" id="MF_00134_B">
    <property type="entry name" value="IGPS_B"/>
    <property type="match status" value="1"/>
</dbReference>
<evidence type="ECO:0000256" key="15">
    <source>
        <dbReference type="ARBA" id="ARBA00022822"/>
    </source>
</evidence>
<dbReference type="GO" id="GO:0003677">
    <property type="term" value="F:DNA binding"/>
    <property type="evidence" value="ECO:0007669"/>
    <property type="project" value="UniProtKB-KW"/>
</dbReference>
<dbReference type="Pfam" id="PF04734">
    <property type="entry name" value="Ceramidase_alk"/>
    <property type="match status" value="1"/>
</dbReference>
<dbReference type="InterPro" id="IPR013785">
    <property type="entry name" value="Aldolase_TIM"/>
</dbReference>
<dbReference type="InterPro" id="IPR001468">
    <property type="entry name" value="Indole-3-GlycerolPSynthase_CS"/>
</dbReference>
<dbReference type="Gene3D" id="2.130.10.10">
    <property type="entry name" value="YVTN repeat-like/Quinoprotein amine dehydrogenase"/>
    <property type="match status" value="2"/>
</dbReference>
<dbReference type="FunFam" id="1.10.10.10:FF:000008">
    <property type="entry name" value="E2F transcription factor 1"/>
    <property type="match status" value="1"/>
</dbReference>
<keyword evidence="28" id="KW-0539">Nucleus</keyword>
<dbReference type="InterPro" id="IPR029062">
    <property type="entry name" value="Class_I_gatase-like"/>
</dbReference>
<keyword evidence="26" id="KW-0862">Zinc</keyword>
<keyword evidence="21" id="KW-0413">Isomerase</keyword>
<comment type="pathway">
    <text evidence="4">Amino-acid biosynthesis; L-tryptophan biosynthesis; L-tryptophan from chorismate: step 3/5.</text>
</comment>
<keyword evidence="26" id="KW-0479">Metal-binding</keyword>
<evidence type="ECO:0000256" key="25">
    <source>
        <dbReference type="PIRSR" id="PIRSR606823-1"/>
    </source>
</evidence>
<dbReference type="PANTHER" id="PTHR12670">
    <property type="entry name" value="CERAMIDASE"/>
    <property type="match status" value="1"/>
</dbReference>
<comment type="cofactor">
    <cofactor evidence="26">
        <name>Zn(2+)</name>
        <dbReference type="ChEBI" id="CHEBI:29105"/>
    </cofactor>
    <text evidence="26">Binds 1 zinc ion per subunit.</text>
</comment>
<evidence type="ECO:0000256" key="1">
    <source>
        <dbReference type="ARBA" id="ARBA00001164"/>
    </source>
</evidence>
<dbReference type="InterPro" id="IPR006823">
    <property type="entry name" value="Ceramidase_alk"/>
</dbReference>
<comment type="caution">
    <text evidence="31">The sequence shown here is derived from an EMBL/GenBank/DDBJ whole genome shotgun (WGS) entry which is preliminary data.</text>
</comment>
<dbReference type="InterPro" id="IPR003316">
    <property type="entry name" value="E2F_WHTH_DNA-bd_dom"/>
</dbReference>
<evidence type="ECO:0000256" key="24">
    <source>
        <dbReference type="ARBA" id="ARBA00047683"/>
    </source>
</evidence>
<feature type="binding site" evidence="26">
    <location>
        <position position="347"/>
    </location>
    <ligand>
        <name>Zn(2+)</name>
        <dbReference type="ChEBI" id="CHEBI:29105"/>
    </ligand>
</feature>
<evidence type="ECO:0000256" key="10">
    <source>
        <dbReference type="ARBA" id="ARBA00012572"/>
    </source>
</evidence>
<dbReference type="GO" id="GO:0000162">
    <property type="term" value="P:L-tryptophan biosynthetic process"/>
    <property type="evidence" value="ECO:0007669"/>
    <property type="project" value="UniProtKB-UniPathway"/>
</dbReference>
<sequence>MFFAQAFEPQVALIPMSSRWKNSSAPGFMLELLRRSHVVLIASLSSSGIVRADACVAVDMFEALLIACTFMVTSHEPAADSIQNLAEHERGFPFLDDFVDFLMTAKVLVLLVIGAQLVALLHYGAIRGNLMTTWDRKTSQDAPLLVGTGIADITGPAAEIPIMGYATPKQKTEGIHLRLRSRAFIFADQQNATYRLVFVNTDTQSFGQLVRKRVLKILQESYRGLYHEDNVMLSSTHTHAGPGGYLQYTLYEATVLGLYDEAIDPIVNGVVASIQRAHDAMAPADVGISSGILTDTNINRSPTSYLANPIEERAQYEHDVDKVMTLVSIRSRATKRPMGLLNWFAVHCVSMNNSNHLISSDNKGYAAYLVEKLFNGPDSLAGQGPFVAGFAQSNEGDSSPNTIGAFCLDTDEPCDISTSTCGGRNELCTGRGPGFAVSNQESARIIGTNQARKAISLFDYPEKKALSGPLHARHVYFDITKEKIVDRNGSVVGLCLPAMGYSMAAGTTDGPGAFDFTQGTNSSSPFWDAVRNLIKSPSKELKECHAPKPILLATGEMNKPNPWQPHIVDVQMFRIGQVFILGVPGEFTTMAGRRLRVAIKQRIQELGMSDDAISYITTFEEYQVQRYEGASTAYGPHTLQAYINVFLRLLETFVPGHEGALDGIAITLSEEELTSPDLSKNAPNFINPHRVDRAPAFTRFGDIVKDVNPVYTIEPVDSLDGIDHPDGKVVVVAEFIAGNPRCNVSLDATFMTVERFDHATSNWKVVLTDGDWSTTFTWRYTNKELGHSVATLSWTIEPDTEHGVYRLGYFGYNRDLLTGFTWNVFQYFSALGAEVAVFRNDQTTVEHVASLQPRNIVISPGPGHPSSDAGISRDLIEHFAGKVPILGICLGEQCIFEAFGGQVSYAGEIFHGKTSVIRHDGKGVFRNVPQDCNVTRYHSLAGVPKTLPKDLEVTCKTEHGIIMGVRHKEYTIEGLQFHPESILCEHGKDMIANFLSLNGGTWAENPQSGIRAPLSYNGQTTEEGANGVPSATSKAVPSVLSKIHEQRLIDIQAAKAIPGSSPEDLRKLLSLHIAPPLIDFPTRLRQTKPAVLAEIKRASPSKGNIDLSINAAEQALRYAYAGASVISVLTEPKWFKGSLNDMRNVRQALSALPNRPAILRKDFIVDTYQIMEARLYGADTVLLIVAMLGEEQLAELYAFAKSLGMEPLVEVNNAMEMERANELGAKIIGVNNRNLHNFDVDMETTSRLVKMVPEGVMLCALSGIASRQDVTGYIEQGVDAFLIGEALIRCEDPKVFIQQLLGKDEEEFVDSSDELVTTPSTLVKVCGISTPEAAVEAANAGADFIGLIFAKSRRQVTLEQAREIIAAVRGLDEGPKDSVAVDDITARDWFTIQEALLRNVGKKPLIVGVFQNQPYSYITKVATELNLDLVQLHGSESPDLCPFLPRPVIKAFHIDSNNYSASLIPQITQPGYNNFVLLDAKVPHLKDAQGGAGVAFDWSIAREIVQSNLRTENGVNARLGTSSVSSGGRFPIFLAGGLNPDNVEDAVRQVQPMCVDVSSGVETDGQKDLGKVRSFVRKVKELVFNTSCRYDSSLGLLTKKFISLLHNAESGDLDLNLAAEELSVQKRRIYDITNVLEGIGVIEKNSKNHVRWRGVDISQSRSTPNSSSSVTPSPMSSPHPDRSSDAKASIQQLKHQIEQLQIANNNLTQKHSSLLQTGKEVDDEIHSVLQLEEVKRWAYFTESDIKQVTNNTRHHSPKEDVHNGKLFLGIKTPYESEVHVGQERRQQTTATEQSVTTSTITVKAPNNIHMPHVPIEITPLPMTQAIEPESKHRMPLTTPNLPLPLPPPGSPDMREPIPTRDHVWAYANVQLPLTHAPAVKDAEAYQPTIPLPGRNQQRSSMQPKRSSSPAPILPPISNQLPTAHVESSNDVNAKPSAGMKKVTLPPLKSIVDHFDPMAFQGGQDINVARDFEVSQPPTDAVSELAFSPTADFLAASSWDNQVRVWEVLSNGSTVGKAAYQHEGPALSCDWSKYQTRAVSCFPDGTGFVLGSIEGRAAVQYVDEQKQSQNFTFKAFKEPSTAGNAINDVCFHPSSGSFAAAGADGTFVLFDKDSRQRLSASRNVGGPITRIRFNRNGTIFAYATGYDWNQSYEGANQAMATKIRLHAVNEMELKPRPK</sequence>
<evidence type="ECO:0000256" key="27">
    <source>
        <dbReference type="PROSITE-ProRule" id="PRU00221"/>
    </source>
</evidence>
<feature type="active site" description="Nucleophile" evidence="25">
    <location>
        <position position="399"/>
    </location>
</feature>
<keyword evidence="13" id="KW-0028">Amino-acid biosynthesis</keyword>
<evidence type="ECO:0000256" key="21">
    <source>
        <dbReference type="ARBA" id="ARBA00023235"/>
    </source>
</evidence>
<dbReference type="InterPro" id="IPR013798">
    <property type="entry name" value="Indole-3-glycerol_P_synth_dom"/>
</dbReference>
<dbReference type="GO" id="GO:0004425">
    <property type="term" value="F:indole-3-glycerol-phosphate synthase activity"/>
    <property type="evidence" value="ECO:0007669"/>
    <property type="project" value="UniProtKB-EC"/>
</dbReference>
<comment type="similarity">
    <text evidence="7 28">Belongs to the E2F/DP family.</text>
</comment>
<dbReference type="EMBL" id="MVBO01000023">
    <property type="protein sequence ID" value="OZJ05074.1"/>
    <property type="molecule type" value="Genomic_DNA"/>
</dbReference>
<dbReference type="EC" id="4.1.3.27" evidence="8"/>
<dbReference type="PROSITE" id="PS50294">
    <property type="entry name" value="WD_REPEATS_REGION"/>
    <property type="match status" value="1"/>
</dbReference>
<dbReference type="Pfam" id="PF02319">
    <property type="entry name" value="WHD_E2F_TDP"/>
    <property type="match status" value="1"/>
</dbReference>
<keyword evidence="17 28" id="KW-0805">Transcription regulation</keyword>
<evidence type="ECO:0000313" key="31">
    <source>
        <dbReference type="EMBL" id="OZJ05074.1"/>
    </source>
</evidence>
<comment type="function">
    <text evidence="3">Trifunctional enzyme bearing the Gln amidotransferase (GATase) domain of anthranilate synthase, indole-glycerolphosphate synthase, and phosphoribosylanthranilate isomerase activities.</text>
</comment>
<dbReference type="InterPro" id="IPR017926">
    <property type="entry name" value="GATASE"/>
</dbReference>
<evidence type="ECO:0000256" key="14">
    <source>
        <dbReference type="ARBA" id="ARBA00022737"/>
    </source>
</evidence>
<dbReference type="InterPro" id="IPR036390">
    <property type="entry name" value="WH_DNA-bd_sf"/>
</dbReference>
<dbReference type="InterPro" id="IPR031329">
    <property type="entry name" value="NEUT/ALK_ceramidase_N"/>
</dbReference>
<evidence type="ECO:0000256" key="20">
    <source>
        <dbReference type="ARBA" id="ARBA00023163"/>
    </source>
</evidence>
<dbReference type="PROSITE" id="PS51273">
    <property type="entry name" value="GATASE_TYPE_1"/>
    <property type="match status" value="1"/>
</dbReference>
<proteinExistence type="inferred from homology"/>
<dbReference type="PANTHER" id="PTHR12670:SF1">
    <property type="entry name" value="NEUTRAL CERAMIDASE"/>
    <property type="match status" value="1"/>
</dbReference>
<dbReference type="PROSITE" id="PS00614">
    <property type="entry name" value="IGPS"/>
    <property type="match status" value="1"/>
</dbReference>
<dbReference type="SMART" id="SM00320">
    <property type="entry name" value="WD40"/>
    <property type="match status" value="3"/>
</dbReference>
<dbReference type="GO" id="GO:0006355">
    <property type="term" value="P:regulation of DNA-templated transcription"/>
    <property type="evidence" value="ECO:0007669"/>
    <property type="project" value="InterPro"/>
</dbReference>
<evidence type="ECO:0000256" key="16">
    <source>
        <dbReference type="ARBA" id="ARBA00022962"/>
    </source>
</evidence>
<keyword evidence="22" id="KW-0456">Lyase</keyword>
<feature type="binding site" evidence="26">
    <location>
        <position position="237"/>
    </location>
    <ligand>
        <name>Zn(2+)</name>
        <dbReference type="ChEBI" id="CHEBI:29105"/>
    </ligand>
</feature>
<keyword evidence="16" id="KW-0315">Glutamine amidotransferase</keyword>
<evidence type="ECO:0000256" key="2">
    <source>
        <dbReference type="ARBA" id="ARBA00001633"/>
    </source>
</evidence>
<dbReference type="SUPFAM" id="SSF51366">
    <property type="entry name" value="Ribulose-phoshate binding barrel"/>
    <property type="match status" value="2"/>
</dbReference>
<evidence type="ECO:0000256" key="29">
    <source>
        <dbReference type="SAM" id="MobiDB-lite"/>
    </source>
</evidence>
<protein>
    <recommendedName>
        <fullName evidence="11">Multifunctional tryptophan biosynthesis protein</fullName>
        <ecNumber evidence="9">4.1.1.48</ecNumber>
        <ecNumber evidence="8">4.1.3.27</ecNumber>
        <ecNumber evidence="10">5.3.1.24</ecNumber>
    </recommendedName>
</protein>
<dbReference type="InterPro" id="IPR001680">
    <property type="entry name" value="WD40_rpt"/>
</dbReference>
<dbReference type="SUPFAM" id="SSF52317">
    <property type="entry name" value="Class I glutamine amidotransferase-like"/>
    <property type="match status" value="1"/>
</dbReference>
<dbReference type="PRINTS" id="PR00097">
    <property type="entry name" value="ANTSNTHASEII"/>
</dbReference>
<comment type="pathway">
    <text evidence="6">Amino-acid biosynthesis; L-tryptophan biosynthesis; L-tryptophan from chorismate: step 1/5.</text>
</comment>
<comment type="subcellular location">
    <subcellularLocation>
        <location evidence="28">Nucleus</location>
    </subcellularLocation>
</comment>
<dbReference type="Pfam" id="PF00400">
    <property type="entry name" value="WD40"/>
    <property type="match status" value="2"/>
</dbReference>
<dbReference type="Proteomes" id="UP000242875">
    <property type="component" value="Unassembled WGS sequence"/>
</dbReference>
<feature type="compositionally biased region" description="Polar residues" evidence="29">
    <location>
        <begin position="1894"/>
        <end position="1905"/>
    </location>
</feature>
<dbReference type="GO" id="GO:0046872">
    <property type="term" value="F:metal ion binding"/>
    <property type="evidence" value="ECO:0007669"/>
    <property type="project" value="UniProtKB-KW"/>
</dbReference>
<comment type="catalytic activity">
    <reaction evidence="24">
        <text>chorismate + L-glutamine = anthranilate + pyruvate + L-glutamate + H(+)</text>
        <dbReference type="Rhea" id="RHEA:21732"/>
        <dbReference type="ChEBI" id="CHEBI:15361"/>
        <dbReference type="ChEBI" id="CHEBI:15378"/>
        <dbReference type="ChEBI" id="CHEBI:16567"/>
        <dbReference type="ChEBI" id="CHEBI:29748"/>
        <dbReference type="ChEBI" id="CHEBI:29985"/>
        <dbReference type="ChEBI" id="CHEBI:58359"/>
        <dbReference type="EC" id="4.1.3.27"/>
    </reaction>
</comment>
<dbReference type="Gene3D" id="3.20.20.70">
    <property type="entry name" value="Aldolase class I"/>
    <property type="match status" value="2"/>
</dbReference>
<dbReference type="GO" id="GO:0017040">
    <property type="term" value="F:N-acylsphingosine amidohydrolase activity"/>
    <property type="evidence" value="ECO:0007669"/>
    <property type="project" value="UniProtKB-EC"/>
</dbReference>
<accession>A0A261Y3M1</accession>
<evidence type="ECO:0000256" key="7">
    <source>
        <dbReference type="ARBA" id="ARBA00010940"/>
    </source>
</evidence>
<dbReference type="CDD" id="cd00405">
    <property type="entry name" value="PRAI"/>
    <property type="match status" value="1"/>
</dbReference>
<dbReference type="NCBIfam" id="TIGR00566">
    <property type="entry name" value="trpG_papA"/>
    <property type="match status" value="1"/>
</dbReference>
<evidence type="ECO:0000256" key="13">
    <source>
        <dbReference type="ARBA" id="ARBA00022605"/>
    </source>
</evidence>
<keyword evidence="20 28" id="KW-0804">Transcription</keyword>
<dbReference type="InterPro" id="IPR036322">
    <property type="entry name" value="WD40_repeat_dom_sf"/>
</dbReference>
<dbReference type="GO" id="GO:0016020">
    <property type="term" value="C:membrane"/>
    <property type="evidence" value="ECO:0007669"/>
    <property type="project" value="GOC"/>
</dbReference>